<evidence type="ECO:0000259" key="1">
    <source>
        <dbReference type="Pfam" id="PF13966"/>
    </source>
</evidence>
<evidence type="ECO:0000313" key="3">
    <source>
        <dbReference type="Proteomes" id="UP000828251"/>
    </source>
</evidence>
<organism evidence="2 3">
    <name type="scientific">Gossypium stocksii</name>
    <dbReference type="NCBI Taxonomy" id="47602"/>
    <lineage>
        <taxon>Eukaryota</taxon>
        <taxon>Viridiplantae</taxon>
        <taxon>Streptophyta</taxon>
        <taxon>Embryophyta</taxon>
        <taxon>Tracheophyta</taxon>
        <taxon>Spermatophyta</taxon>
        <taxon>Magnoliopsida</taxon>
        <taxon>eudicotyledons</taxon>
        <taxon>Gunneridae</taxon>
        <taxon>Pentapetalae</taxon>
        <taxon>rosids</taxon>
        <taxon>malvids</taxon>
        <taxon>Malvales</taxon>
        <taxon>Malvaceae</taxon>
        <taxon>Malvoideae</taxon>
        <taxon>Gossypium</taxon>
    </lineage>
</organism>
<proteinExistence type="predicted"/>
<gene>
    <name evidence="2" type="ORF">J1N35_018872</name>
</gene>
<comment type="caution">
    <text evidence="2">The sequence shown here is derived from an EMBL/GenBank/DDBJ whole genome shotgun (WGS) entry which is preliminary data.</text>
</comment>
<reference evidence="2 3" key="1">
    <citation type="journal article" date="2021" name="Plant Biotechnol. J.">
        <title>Multi-omics assisted identification of the key and species-specific regulatory components of drought-tolerant mechanisms in Gossypium stocksii.</title>
        <authorList>
            <person name="Yu D."/>
            <person name="Ke L."/>
            <person name="Zhang D."/>
            <person name="Wu Y."/>
            <person name="Sun Y."/>
            <person name="Mei J."/>
            <person name="Sun J."/>
            <person name="Sun Y."/>
        </authorList>
    </citation>
    <scope>NUCLEOTIDE SEQUENCE [LARGE SCALE GENOMIC DNA]</scope>
    <source>
        <strain evidence="3">cv. E1</strain>
        <tissue evidence="2">Leaf</tissue>
    </source>
</reference>
<name>A0A9D4A7L1_9ROSI</name>
<accession>A0A9D4A7L1</accession>
<feature type="domain" description="Reverse transcriptase zinc-binding" evidence="1">
    <location>
        <begin position="1"/>
        <end position="61"/>
    </location>
</feature>
<dbReference type="EMBL" id="JAIQCV010000006">
    <property type="protein sequence ID" value="KAH1091615.1"/>
    <property type="molecule type" value="Genomic_DNA"/>
</dbReference>
<feature type="non-terminal residue" evidence="2">
    <location>
        <position position="1"/>
    </location>
</feature>
<dbReference type="InterPro" id="IPR026960">
    <property type="entry name" value="RVT-Znf"/>
</dbReference>
<evidence type="ECO:0000313" key="2">
    <source>
        <dbReference type="EMBL" id="KAH1091615.1"/>
    </source>
</evidence>
<dbReference type="Pfam" id="PF13966">
    <property type="entry name" value="zf-RVT"/>
    <property type="match status" value="1"/>
</dbReference>
<keyword evidence="3" id="KW-1185">Reference proteome</keyword>
<dbReference type="OrthoDB" id="1001692at2759"/>
<dbReference type="Proteomes" id="UP000828251">
    <property type="component" value="Unassembled WGS sequence"/>
</dbReference>
<dbReference type="AlphaFoldDB" id="A0A9D4A7L1"/>
<protein>
    <recommendedName>
        <fullName evidence="1">Reverse transcriptase zinc-binding domain-containing protein</fullName>
    </recommendedName>
</protein>
<sequence>FWNLNIPSKIRIHLWKVANGFVPKLCTLKPHKLVVNMLCLVYKAEEETMNHLFRDIIFTKQVLREIGVVFSTTNMENNWKQWLAVEFVNSSRIMSRNIAISFGALWYNCNKIYHEGIRERCKKQWGL</sequence>